<dbReference type="InterPro" id="IPR050361">
    <property type="entry name" value="MPP/UQCRC_Complex"/>
</dbReference>
<evidence type="ECO:0000313" key="5">
    <source>
        <dbReference type="Proteomes" id="UP000186997"/>
    </source>
</evidence>
<evidence type="ECO:0000259" key="3">
    <source>
        <dbReference type="Pfam" id="PF05193"/>
    </source>
</evidence>
<keyword evidence="4" id="KW-0645">Protease</keyword>
<reference evidence="5" key="1">
    <citation type="submission" date="2017-01" db="EMBL/GenBank/DDBJ databases">
        <authorList>
            <person name="Varghese N."/>
            <person name="Submissions S."/>
        </authorList>
    </citation>
    <scope>NUCLEOTIDE SEQUENCE [LARGE SCALE GENOMIC DNA]</scope>
    <source>
        <strain evidence="5">DSM 29591</strain>
    </source>
</reference>
<dbReference type="STRING" id="287098.SAMN05421665_2435"/>
<dbReference type="Pfam" id="PF00675">
    <property type="entry name" value="Peptidase_M16"/>
    <property type="match status" value="1"/>
</dbReference>
<feature type="domain" description="Peptidase M16 C-terminal" evidence="3">
    <location>
        <begin position="187"/>
        <end position="361"/>
    </location>
</feature>
<dbReference type="Gene3D" id="3.30.830.10">
    <property type="entry name" value="Metalloenzyme, LuxS/M16 peptidase-like"/>
    <property type="match status" value="2"/>
</dbReference>
<evidence type="ECO:0000313" key="4">
    <source>
        <dbReference type="EMBL" id="SIT87519.1"/>
    </source>
</evidence>
<gene>
    <name evidence="4" type="ORF">SAMN05421665_2435</name>
</gene>
<dbReference type="GO" id="GO:0006508">
    <property type="term" value="P:proteolysis"/>
    <property type="evidence" value="ECO:0007669"/>
    <property type="project" value="UniProtKB-KW"/>
</dbReference>
<dbReference type="Pfam" id="PF05193">
    <property type="entry name" value="Peptidase_M16_C"/>
    <property type="match status" value="1"/>
</dbReference>
<dbReference type="InterPro" id="IPR007863">
    <property type="entry name" value="Peptidase_M16_C"/>
</dbReference>
<organism evidence="4 5">
    <name type="scientific">Yoonia rosea</name>
    <dbReference type="NCBI Taxonomy" id="287098"/>
    <lineage>
        <taxon>Bacteria</taxon>
        <taxon>Pseudomonadati</taxon>
        <taxon>Pseudomonadota</taxon>
        <taxon>Alphaproteobacteria</taxon>
        <taxon>Rhodobacterales</taxon>
        <taxon>Paracoccaceae</taxon>
        <taxon>Yoonia</taxon>
    </lineage>
</organism>
<feature type="domain" description="Peptidase M16 N-terminal" evidence="2">
    <location>
        <begin position="39"/>
        <end position="179"/>
    </location>
</feature>
<dbReference type="GO" id="GO:0046872">
    <property type="term" value="F:metal ion binding"/>
    <property type="evidence" value="ECO:0007669"/>
    <property type="project" value="InterPro"/>
</dbReference>
<dbReference type="OrthoDB" id="9811314at2"/>
<dbReference type="EMBL" id="FTPR01000002">
    <property type="protein sequence ID" value="SIT87519.1"/>
    <property type="molecule type" value="Genomic_DNA"/>
</dbReference>
<evidence type="ECO:0000259" key="2">
    <source>
        <dbReference type="Pfam" id="PF00675"/>
    </source>
</evidence>
<keyword evidence="1" id="KW-0732">Signal</keyword>
<dbReference type="SUPFAM" id="SSF63411">
    <property type="entry name" value="LuxS/MPP-like metallohydrolase"/>
    <property type="match status" value="2"/>
</dbReference>
<keyword evidence="4" id="KW-0378">Hydrolase</keyword>
<sequence>MLRILIAFCLTVVATTARAELDIKQVTSPGGINAWVVEEPAIPFVALEIRIQGGGTLDLPGKRGATNLMAALLEEGSGDMTAQEFQTALEDLAASFSFRAFDDRMQISARFLTENKEEAIALLRQALIAPRFDQDALDRVRAQVIAGINSDAKSPNAIASSTFYANAFGEHPYGSSIDGTIDSVTALTRDDMFEAHRNALVLDRLYVSVVGDTSAETVGAMLDDLLGDLPAEGPPLAEDVAFGLDGGVTVFDFETPQSVAFFGQAGLKRDDEDFFAAFILNHILGAGGFESRLMTEVREKRGLTYGIGTSLVPKYHAEMILGSVASSNETIAEAIAVTRSEWQRMAREGVTAEELEVAKTYLTGEYPLRFDGNAEIASIMAGMQMIGLTPDYVVDRNSFVEAVTLEDVNRVAAELLQPDGLHFVVVGQPEGLESTQ</sequence>
<dbReference type="RefSeq" id="WP_076660080.1">
    <property type="nucleotide sequence ID" value="NZ_FTPR01000002.1"/>
</dbReference>
<accession>A0A1R3X9C3</accession>
<protein>
    <submittedName>
        <fullName evidence="4">Zinc protease</fullName>
    </submittedName>
</protein>
<feature type="chain" id="PRO_5013114097" evidence="1">
    <location>
        <begin position="20"/>
        <end position="436"/>
    </location>
</feature>
<proteinExistence type="predicted"/>
<name>A0A1R3X9C3_9RHOB</name>
<dbReference type="AlphaFoldDB" id="A0A1R3X9C3"/>
<keyword evidence="5" id="KW-1185">Reference proteome</keyword>
<dbReference type="InterPro" id="IPR011765">
    <property type="entry name" value="Pept_M16_N"/>
</dbReference>
<evidence type="ECO:0000256" key="1">
    <source>
        <dbReference type="SAM" id="SignalP"/>
    </source>
</evidence>
<dbReference type="InterPro" id="IPR011249">
    <property type="entry name" value="Metalloenz_LuxS/M16"/>
</dbReference>
<dbReference type="PANTHER" id="PTHR11851:SF224">
    <property type="entry name" value="PROCESSING PROTEASE"/>
    <property type="match status" value="1"/>
</dbReference>
<dbReference type="Proteomes" id="UP000186997">
    <property type="component" value="Unassembled WGS sequence"/>
</dbReference>
<dbReference type="PANTHER" id="PTHR11851">
    <property type="entry name" value="METALLOPROTEASE"/>
    <property type="match status" value="1"/>
</dbReference>
<feature type="signal peptide" evidence="1">
    <location>
        <begin position="1"/>
        <end position="19"/>
    </location>
</feature>
<dbReference type="GO" id="GO:0008233">
    <property type="term" value="F:peptidase activity"/>
    <property type="evidence" value="ECO:0007669"/>
    <property type="project" value="UniProtKB-KW"/>
</dbReference>